<evidence type="ECO:0000313" key="2">
    <source>
        <dbReference type="EMBL" id="NYD70559.1"/>
    </source>
</evidence>
<keyword evidence="3" id="KW-1185">Reference proteome</keyword>
<dbReference type="AlphaFoldDB" id="A0A852SP10"/>
<dbReference type="Gene3D" id="3.40.50.300">
    <property type="entry name" value="P-loop containing nucleotide triphosphate hydrolases"/>
    <property type="match status" value="1"/>
</dbReference>
<dbReference type="PANTHER" id="PTHR34301">
    <property type="entry name" value="DNA-BINDING PROTEIN-RELATED"/>
    <property type="match status" value="1"/>
</dbReference>
<dbReference type="EMBL" id="JACCBM010000001">
    <property type="protein sequence ID" value="NYD70559.1"/>
    <property type="molecule type" value="Genomic_DNA"/>
</dbReference>
<proteinExistence type="predicted"/>
<feature type="domain" description="ORC1/DEAH AAA+ ATPase" evidence="1">
    <location>
        <begin position="27"/>
        <end position="189"/>
    </location>
</feature>
<dbReference type="GO" id="GO:0016887">
    <property type="term" value="F:ATP hydrolysis activity"/>
    <property type="evidence" value="ECO:0007669"/>
    <property type="project" value="InterPro"/>
</dbReference>
<evidence type="ECO:0000259" key="1">
    <source>
        <dbReference type="Pfam" id="PF13401"/>
    </source>
</evidence>
<sequence length="419" mass="46911">MGDPQRFSGRSKEVVEIAKSLHQSGVIPLIHGDRGLGKSSLALQLSRIAQGDVELLEDIGRKDLVLTSEQQMITFYVACEDSTKNLKGLLHLLANAVNGLKHELANEKSDSYKLVDKKTKRGLSLKIFKSETTKKYEVSRKERSLSGLSPSETLVALCETLSEAYGQPVLFIIDELDRLKGVKGLASFLKSNAGPMLRFALVGIGETEGQILKDHQSLDRQLVGVNVPIMKRSELIAIVDHTEAYLLERDLEYSFTPSAKSELARLSSGFPWFVHVIGQQALARAQEEGLMTIQKGMIDRAVLDLAEGRMAGQFYSLYQRAVKDSNLREYVIRLFAEWRNQDIPTSEIYPLATKLGVKNPSIYTGHLGKPIYGAVLTKSPIQGRALYRFKDEMFKVYVRIRGSLYQDVDEEVRKAFSNR</sequence>
<evidence type="ECO:0000313" key="3">
    <source>
        <dbReference type="Proteomes" id="UP000549913"/>
    </source>
</evidence>
<dbReference type="SUPFAM" id="SSF52540">
    <property type="entry name" value="P-loop containing nucleoside triphosphate hydrolases"/>
    <property type="match status" value="1"/>
</dbReference>
<dbReference type="InterPro" id="IPR049945">
    <property type="entry name" value="AAA_22"/>
</dbReference>
<dbReference type="InterPro" id="IPR027417">
    <property type="entry name" value="P-loop_NTPase"/>
</dbReference>
<protein>
    <recommendedName>
        <fullName evidence="1">ORC1/DEAH AAA+ ATPase domain-containing protein</fullName>
    </recommendedName>
</protein>
<gene>
    <name evidence="2" type="ORF">BJ984_001717</name>
</gene>
<name>A0A852SP10_9MICO</name>
<accession>A0A852SP10</accession>
<dbReference type="PANTHER" id="PTHR34301:SF8">
    <property type="entry name" value="ATPASE DOMAIN-CONTAINING PROTEIN"/>
    <property type="match status" value="1"/>
</dbReference>
<dbReference type="Proteomes" id="UP000549913">
    <property type="component" value="Unassembled WGS sequence"/>
</dbReference>
<organism evidence="2 3">
    <name type="scientific">Herbiconiux flava</name>
    <dbReference type="NCBI Taxonomy" id="881268"/>
    <lineage>
        <taxon>Bacteria</taxon>
        <taxon>Bacillati</taxon>
        <taxon>Actinomycetota</taxon>
        <taxon>Actinomycetes</taxon>
        <taxon>Micrococcales</taxon>
        <taxon>Microbacteriaceae</taxon>
        <taxon>Herbiconiux</taxon>
    </lineage>
</organism>
<reference evidence="2 3" key="1">
    <citation type="submission" date="2020-07" db="EMBL/GenBank/DDBJ databases">
        <title>Sequencing the genomes of 1000 actinobacteria strains.</title>
        <authorList>
            <person name="Klenk H.-P."/>
        </authorList>
    </citation>
    <scope>NUCLEOTIDE SEQUENCE [LARGE SCALE GENOMIC DNA]</scope>
    <source>
        <strain evidence="2 3">DSM 26474</strain>
    </source>
</reference>
<comment type="caution">
    <text evidence="2">The sequence shown here is derived from an EMBL/GenBank/DDBJ whole genome shotgun (WGS) entry which is preliminary data.</text>
</comment>
<dbReference type="RefSeq" id="WP_179547666.1">
    <property type="nucleotide sequence ID" value="NZ_BSEW01000001.1"/>
</dbReference>
<dbReference type="Pfam" id="PF13401">
    <property type="entry name" value="AAA_22"/>
    <property type="match status" value="1"/>
</dbReference>